<dbReference type="EMBL" id="CP032092">
    <property type="protein sequence ID" value="AXV67711.1"/>
    <property type="molecule type" value="Genomic_DNA"/>
</dbReference>
<keyword evidence="1" id="KW-0614">Plasmid</keyword>
<sequence length="377" mass="43059">MSKNKLTINNLPETISTKGLVVQEAAEVEQLKLFTDVHFEGLKSNSLSNTFPLYDLWSRFVRVKTTIYPIRQAPERLVNSRSISDKLDGVEYTGELQISPAVIKGKETDYVAWPSDREEKVERALISLATKGNISKINNASGTRYAIHFKMNELNAELKSVNQSLSYPDLKEALLILSGSQLSFNYSTNSNGEVETNEAKMPYLGSIHFSGKKGPSTQRCIVFLNEYMAQQIETVSYKGYYFNQAQQFKRTLSSWLTTRLYTLFRYASPEKTYHFMLVRIMIKFGSIESEDITENRLIAIRRNMTSTMKDLINAGILEKYDIAAVKDDEDKVIDYKYTLYPTEGFCDEIVSLNKHAKKIKIKSNTTEEVVETLLIEQ</sequence>
<evidence type="ECO:0000313" key="1">
    <source>
        <dbReference type="EMBL" id="AXV67711.1"/>
    </source>
</evidence>
<dbReference type="GeneID" id="99507860"/>
<accession>A0AAD0S4M6</accession>
<dbReference type="RefSeq" id="WP_118845530.1">
    <property type="nucleotide sequence ID" value="NZ_CP032092.1"/>
</dbReference>
<dbReference type="AlphaFoldDB" id="A0AAD0S4M6"/>
<proteinExistence type="predicted"/>
<name>A0AAD0S4M6_9GAMM</name>
<dbReference type="KEGG" id="pdj:D0907_20495"/>
<gene>
    <name evidence="1" type="ORF">D0907_20495</name>
</gene>
<protein>
    <submittedName>
        <fullName evidence="1">Replication protein A</fullName>
    </submittedName>
</protein>
<dbReference type="Proteomes" id="UP000264605">
    <property type="component" value="Plasmid unnamed2"/>
</dbReference>
<geneLocation type="plasmid" evidence="1 2">
    <name>unnamed2</name>
</geneLocation>
<reference evidence="1 2" key="1">
    <citation type="submission" date="2018-08" db="EMBL/GenBank/DDBJ databases">
        <title>Draft genome sequence of Pseudoalteromonas donghaensis HJ51.</title>
        <authorList>
            <person name="Oh J."/>
            <person name="Roh D."/>
        </authorList>
    </citation>
    <scope>NUCLEOTIDE SEQUENCE [LARGE SCALE GENOMIC DNA]</scope>
    <source>
        <strain evidence="1 2">HJ51</strain>
        <plasmid evidence="1 2">unnamed2</plasmid>
    </source>
</reference>
<organism evidence="1 2">
    <name type="scientific">Pseudoalteromonas lipolytica</name>
    <dbReference type="NCBI Taxonomy" id="570156"/>
    <lineage>
        <taxon>Bacteria</taxon>
        <taxon>Pseudomonadati</taxon>
        <taxon>Pseudomonadota</taxon>
        <taxon>Gammaproteobacteria</taxon>
        <taxon>Alteromonadales</taxon>
        <taxon>Pseudoalteromonadaceae</taxon>
        <taxon>Pseudoalteromonas</taxon>
    </lineage>
</organism>
<evidence type="ECO:0000313" key="2">
    <source>
        <dbReference type="Proteomes" id="UP000264605"/>
    </source>
</evidence>